<keyword evidence="3" id="KW-1185">Reference proteome</keyword>
<comment type="caution">
    <text evidence="2">The sequence shown here is derived from an EMBL/GenBank/DDBJ whole genome shotgun (WGS) entry which is preliminary data.</text>
</comment>
<name>A0ABX4JV99_9HYPH</name>
<organism evidence="2 3">
    <name type="scientific">Rhizobium hidalgonense</name>
    <dbReference type="NCBI Taxonomy" id="1538159"/>
    <lineage>
        <taxon>Bacteria</taxon>
        <taxon>Pseudomonadati</taxon>
        <taxon>Pseudomonadota</taxon>
        <taxon>Alphaproteobacteria</taxon>
        <taxon>Hyphomicrobiales</taxon>
        <taxon>Rhizobiaceae</taxon>
        <taxon>Rhizobium/Agrobacterium group</taxon>
        <taxon>Rhizobium</taxon>
    </lineage>
</organism>
<dbReference type="InterPro" id="IPR004046">
    <property type="entry name" value="GST_C"/>
</dbReference>
<dbReference type="EMBL" id="NWSY01000006">
    <property type="protein sequence ID" value="PDT23676.1"/>
    <property type="molecule type" value="Genomic_DNA"/>
</dbReference>
<evidence type="ECO:0000313" key="3">
    <source>
        <dbReference type="Proteomes" id="UP000219914"/>
    </source>
</evidence>
<dbReference type="Pfam" id="PF00043">
    <property type="entry name" value="GST_C"/>
    <property type="match status" value="1"/>
</dbReference>
<dbReference type="SUPFAM" id="SSF47616">
    <property type="entry name" value="GST C-terminal domain-like"/>
    <property type="match status" value="1"/>
</dbReference>
<reference evidence="2 3" key="1">
    <citation type="submission" date="2017-09" db="EMBL/GenBank/DDBJ databases">
        <title>Comparative genomics of rhizobia isolated from Phaseolus vulgaris in China.</title>
        <authorList>
            <person name="Tong W."/>
        </authorList>
    </citation>
    <scope>NUCLEOTIDE SEQUENCE [LARGE SCALE GENOMIC DNA]</scope>
    <source>
        <strain evidence="2 3">FH14</strain>
    </source>
</reference>
<evidence type="ECO:0000313" key="2">
    <source>
        <dbReference type="EMBL" id="PDT23676.1"/>
    </source>
</evidence>
<dbReference type="InterPro" id="IPR036282">
    <property type="entry name" value="Glutathione-S-Trfase_C_sf"/>
</dbReference>
<dbReference type="Proteomes" id="UP000219914">
    <property type="component" value="Unassembled WGS sequence"/>
</dbReference>
<protein>
    <recommendedName>
        <fullName evidence="1">Glutathione S-transferase C-terminal domain-containing protein</fullName>
    </recommendedName>
</protein>
<gene>
    <name evidence="2" type="ORF">CO674_09070</name>
</gene>
<accession>A0ABX4JV99</accession>
<evidence type="ECO:0000259" key="1">
    <source>
        <dbReference type="Pfam" id="PF00043"/>
    </source>
</evidence>
<dbReference type="Gene3D" id="1.20.1050.10">
    <property type="match status" value="1"/>
</dbReference>
<proteinExistence type="predicted"/>
<feature type="domain" description="Glutathione S-transferase C-terminal" evidence="1">
    <location>
        <begin position="2"/>
        <end position="38"/>
    </location>
</feature>
<sequence>MLQSLEAVLAQRQWLAAGQLTVADILMTDALRVLWLRRASASAKRG</sequence>